<dbReference type="EMBL" id="CP090168">
    <property type="protein sequence ID" value="UJO19217.1"/>
    <property type="molecule type" value="Genomic_DNA"/>
</dbReference>
<name>A0A9Q8PB74_PASFU</name>
<dbReference type="AlphaFoldDB" id="A0A9Q8PB74"/>
<feature type="chain" id="PRO_5040392251" evidence="1">
    <location>
        <begin position="18"/>
        <end position="256"/>
    </location>
</feature>
<gene>
    <name evidence="2" type="ORF">CLAFUR5_07205</name>
</gene>
<dbReference type="OMA" id="TWYADSH"/>
<reference evidence="2" key="1">
    <citation type="submission" date="2021-12" db="EMBL/GenBank/DDBJ databases">
        <authorList>
            <person name="Zaccaron A."/>
            <person name="Stergiopoulos I."/>
        </authorList>
    </citation>
    <scope>NUCLEOTIDE SEQUENCE</scope>
    <source>
        <strain evidence="2">Race5_Kim</strain>
    </source>
</reference>
<protein>
    <submittedName>
        <fullName evidence="2">Uncharacterized protein</fullName>
    </submittedName>
</protein>
<keyword evidence="3" id="KW-1185">Reference proteome</keyword>
<evidence type="ECO:0000313" key="3">
    <source>
        <dbReference type="Proteomes" id="UP000756132"/>
    </source>
</evidence>
<keyword evidence="1" id="KW-0732">Signal</keyword>
<dbReference type="Proteomes" id="UP000756132">
    <property type="component" value="Chromosome 6"/>
</dbReference>
<dbReference type="OrthoDB" id="4831122at2759"/>
<dbReference type="KEGG" id="ffu:CLAFUR5_07205"/>
<dbReference type="GeneID" id="71987083"/>
<reference evidence="2" key="2">
    <citation type="journal article" date="2022" name="Microb. Genom.">
        <title>A chromosome-scale genome assembly of the tomato pathogen Cladosporium fulvum reveals a compartmentalized genome architecture and the presence of a dispensable chromosome.</title>
        <authorList>
            <person name="Zaccaron A.Z."/>
            <person name="Chen L.H."/>
            <person name="Samaras A."/>
            <person name="Stergiopoulos I."/>
        </authorList>
    </citation>
    <scope>NUCLEOTIDE SEQUENCE</scope>
    <source>
        <strain evidence="2">Race5_Kim</strain>
    </source>
</reference>
<sequence length="256" mass="27382">MIASLLFGLCLAKTIVAAPAPAQAQTFDVTPAEDDVVVLLEDGNHMLINYTTWVEKLTFEGFSLTPPELDPDFLNFTGVESPKGNAQKRDDASCENTKQMTLDKTERFVDWDIQMSNVVCATGAMDIFVMSGWSVANSVTISGGLDLGTWLKGKLGPSVGVDFGRAWISSQSAQNKGTVRDGNCGVMITKPLTTRRSGRILQGCLGATTQIATWYADDHGTGSYNGVSWIAGAVGMCTKPGTEPPLTRCKGQGEFV</sequence>
<evidence type="ECO:0000313" key="2">
    <source>
        <dbReference type="EMBL" id="UJO19217.1"/>
    </source>
</evidence>
<proteinExistence type="predicted"/>
<dbReference type="RefSeq" id="XP_047763583.1">
    <property type="nucleotide sequence ID" value="XM_047906353.1"/>
</dbReference>
<evidence type="ECO:0000256" key="1">
    <source>
        <dbReference type="SAM" id="SignalP"/>
    </source>
</evidence>
<organism evidence="2 3">
    <name type="scientific">Passalora fulva</name>
    <name type="common">Tomato leaf mold</name>
    <name type="synonym">Cladosporium fulvum</name>
    <dbReference type="NCBI Taxonomy" id="5499"/>
    <lineage>
        <taxon>Eukaryota</taxon>
        <taxon>Fungi</taxon>
        <taxon>Dikarya</taxon>
        <taxon>Ascomycota</taxon>
        <taxon>Pezizomycotina</taxon>
        <taxon>Dothideomycetes</taxon>
        <taxon>Dothideomycetidae</taxon>
        <taxon>Mycosphaerellales</taxon>
        <taxon>Mycosphaerellaceae</taxon>
        <taxon>Fulvia</taxon>
    </lineage>
</organism>
<accession>A0A9Q8PB74</accession>
<feature type="signal peptide" evidence="1">
    <location>
        <begin position="1"/>
        <end position="17"/>
    </location>
</feature>